<comment type="caution">
    <text evidence="1">The sequence shown here is derived from an EMBL/GenBank/DDBJ whole genome shotgun (WGS) entry which is preliminary data.</text>
</comment>
<gene>
    <name evidence="1" type="ORF">RISK_005960</name>
</gene>
<organism evidence="1 2">
    <name type="scientific">Rhodopirellula islandica</name>
    <dbReference type="NCBI Taxonomy" id="595434"/>
    <lineage>
        <taxon>Bacteria</taxon>
        <taxon>Pseudomonadati</taxon>
        <taxon>Planctomycetota</taxon>
        <taxon>Planctomycetia</taxon>
        <taxon>Pirellulales</taxon>
        <taxon>Pirellulaceae</taxon>
        <taxon>Rhodopirellula</taxon>
    </lineage>
</organism>
<reference evidence="1" key="1">
    <citation type="submission" date="2015-05" db="EMBL/GenBank/DDBJ databases">
        <title>Permanent draft genome of Rhodopirellula islandicus K833.</title>
        <authorList>
            <person name="Kizina J."/>
            <person name="Richter M."/>
            <person name="Glockner F.O."/>
            <person name="Harder J."/>
        </authorList>
    </citation>
    <scope>NUCLEOTIDE SEQUENCE [LARGE SCALE GENOMIC DNA]</scope>
    <source>
        <strain evidence="1">K833</strain>
    </source>
</reference>
<name>A0A0J1B5B4_RHOIS</name>
<proteinExistence type="predicted"/>
<dbReference type="PATRIC" id="fig|595434.4.peg.5661"/>
<dbReference type="Proteomes" id="UP000036367">
    <property type="component" value="Unassembled WGS sequence"/>
</dbReference>
<evidence type="ECO:0000313" key="1">
    <source>
        <dbReference type="EMBL" id="KLU02005.1"/>
    </source>
</evidence>
<sequence length="75" mass="8708">MVVRDQEDFGRFLGSDSSGIHCPQNSLKLPSRHSRYFFHATPWRRTRSACYILVHGLPIFAAMPTENTRQWNDSL</sequence>
<dbReference type="AlphaFoldDB" id="A0A0J1B5B4"/>
<keyword evidence="2" id="KW-1185">Reference proteome</keyword>
<accession>A0A0J1B5B4</accession>
<dbReference type="STRING" id="595434.RISK_005960"/>
<dbReference type="EMBL" id="LECT01000047">
    <property type="protein sequence ID" value="KLU02005.1"/>
    <property type="molecule type" value="Genomic_DNA"/>
</dbReference>
<protein>
    <submittedName>
        <fullName evidence="1">Uncharacterized protein</fullName>
    </submittedName>
</protein>
<evidence type="ECO:0000313" key="2">
    <source>
        <dbReference type="Proteomes" id="UP000036367"/>
    </source>
</evidence>